<dbReference type="EMBL" id="LLKB01000001">
    <property type="protein sequence ID" value="KQC86408.1"/>
    <property type="molecule type" value="Genomic_DNA"/>
</dbReference>
<dbReference type="InterPro" id="IPR042047">
    <property type="entry name" value="SleB_dom1"/>
</dbReference>
<evidence type="ECO:0000313" key="3">
    <source>
        <dbReference type="Proteomes" id="UP000050833"/>
    </source>
</evidence>
<evidence type="ECO:0000313" key="2">
    <source>
        <dbReference type="EMBL" id="KQC86408.1"/>
    </source>
</evidence>
<dbReference type="RefSeq" id="WP_022015060.1">
    <property type="nucleotide sequence ID" value="NZ_DBGBRS010000132.1"/>
</dbReference>
<feature type="domain" description="Cell wall hydrolase SleB" evidence="1">
    <location>
        <begin position="99"/>
        <end position="206"/>
    </location>
</feature>
<dbReference type="Proteomes" id="UP000050833">
    <property type="component" value="Unassembled WGS sequence"/>
</dbReference>
<evidence type="ECO:0000259" key="1">
    <source>
        <dbReference type="Pfam" id="PF07486"/>
    </source>
</evidence>
<dbReference type="AlphaFoldDB" id="A0AAW3JU34"/>
<dbReference type="Pfam" id="PF07486">
    <property type="entry name" value="Hydrolase_2"/>
    <property type="match status" value="1"/>
</dbReference>
<dbReference type="GO" id="GO:0016787">
    <property type="term" value="F:hydrolase activity"/>
    <property type="evidence" value="ECO:0007669"/>
    <property type="project" value="InterPro"/>
</dbReference>
<gene>
    <name evidence="2" type="ORF">APZ18_04265</name>
</gene>
<comment type="caution">
    <text evidence="2">The sequence shown here is derived from an EMBL/GenBank/DDBJ whole genome shotgun (WGS) entry which is preliminary data.</text>
</comment>
<keyword evidence="3" id="KW-1185">Reference proteome</keyword>
<organism evidence="2 3">
    <name type="scientific">Butyribacter intestini</name>
    <dbReference type="NCBI Taxonomy" id="1703332"/>
    <lineage>
        <taxon>Bacteria</taxon>
        <taxon>Bacillati</taxon>
        <taxon>Bacillota</taxon>
        <taxon>Clostridia</taxon>
        <taxon>Lachnospirales</taxon>
        <taxon>Lachnospiraceae</taxon>
        <taxon>Butyribacter</taxon>
    </lineage>
</organism>
<dbReference type="Gene3D" id="1.10.10.2520">
    <property type="entry name" value="Cell wall hydrolase SleB, domain 1"/>
    <property type="match status" value="1"/>
</dbReference>
<sequence>MYNNKIFIMIMAGSMTMGLLNSSDCLSKTIKENNVVIMSENEYGIKNRANIKKISNLKRLHDERLKAYRVKQIKKACGVSVTATDRKILERIVEAEAGGEDHKGKVLVANVVLNRVKNKSFPSTIKDVVFAHRGGTYQFSPIMDGRYYTVNVSDDTKSAVKDALAGVDHSAGALYFMERALADKGNVSWFDRCLTRLFRYHCHEFYK</sequence>
<name>A0AAW3JU34_9FIRM</name>
<reference evidence="2 3" key="1">
    <citation type="submission" date="2015-10" db="EMBL/GenBank/DDBJ databases">
        <title>Butyribacter intestini gen. nov., sp. nov., a butyric acid-producing bacterium of the family Lachnospiraceae isolated from the human faeces.</title>
        <authorList>
            <person name="Zou Y."/>
            <person name="Xue W."/>
            <person name="Luo G."/>
            <person name="Lv M."/>
        </authorList>
    </citation>
    <scope>NUCLEOTIDE SEQUENCE [LARGE SCALE GENOMIC DNA]</scope>
    <source>
        <strain evidence="2 3">TF01-11</strain>
    </source>
</reference>
<dbReference type="InterPro" id="IPR011105">
    <property type="entry name" value="Cell_wall_hydrolase_SleB"/>
</dbReference>
<proteinExistence type="predicted"/>
<protein>
    <recommendedName>
        <fullName evidence="1">Cell wall hydrolase SleB domain-containing protein</fullName>
    </recommendedName>
</protein>
<accession>A0AAW3JU34</accession>